<name>A0A382A6Y6_9ZZZZ</name>
<reference evidence="1" key="1">
    <citation type="submission" date="2018-05" db="EMBL/GenBank/DDBJ databases">
        <authorList>
            <person name="Lanie J.A."/>
            <person name="Ng W.-L."/>
            <person name="Kazmierczak K.M."/>
            <person name="Andrzejewski T.M."/>
            <person name="Davidsen T.M."/>
            <person name="Wayne K.J."/>
            <person name="Tettelin H."/>
            <person name="Glass J.I."/>
            <person name="Rusch D."/>
            <person name="Podicherti R."/>
            <person name="Tsui H.-C.T."/>
            <person name="Winkler M.E."/>
        </authorList>
    </citation>
    <scope>NUCLEOTIDE SEQUENCE</scope>
</reference>
<dbReference type="InterPro" id="IPR014845">
    <property type="entry name" value="GYD/TTHA1554"/>
</dbReference>
<organism evidence="1">
    <name type="scientific">marine metagenome</name>
    <dbReference type="NCBI Taxonomy" id="408172"/>
    <lineage>
        <taxon>unclassified sequences</taxon>
        <taxon>metagenomes</taxon>
        <taxon>ecological metagenomes</taxon>
    </lineage>
</organism>
<gene>
    <name evidence="1" type="ORF">METZ01_LOCUS149557</name>
</gene>
<evidence type="ECO:0000313" key="1">
    <source>
        <dbReference type="EMBL" id="SVA96703.1"/>
    </source>
</evidence>
<evidence type="ECO:0008006" key="2">
    <source>
        <dbReference type="Google" id="ProtNLM"/>
    </source>
</evidence>
<dbReference type="Pfam" id="PF08734">
    <property type="entry name" value="GYD"/>
    <property type="match status" value="1"/>
</dbReference>
<proteinExistence type="predicted"/>
<accession>A0A382A6Y6</accession>
<sequence length="109" mass="11500">MAYYLFQANYRPEAIKALVAEPQDREAAARAAIEAIGGTLHNIFFAFGDSDIVAIVEVADDKAMAAGSFMISSTGDFSKVETTKLLTTAEAMEAMSIAKATAGAYTPPT</sequence>
<protein>
    <recommendedName>
        <fullName evidence="2">GYD domain-containing protein</fullName>
    </recommendedName>
</protein>
<dbReference type="EMBL" id="UINC01023969">
    <property type="protein sequence ID" value="SVA96703.1"/>
    <property type="molecule type" value="Genomic_DNA"/>
</dbReference>
<feature type="non-terminal residue" evidence="1">
    <location>
        <position position="109"/>
    </location>
</feature>
<dbReference type="AlphaFoldDB" id="A0A382A6Y6"/>